<organism evidence="3 4">
    <name type="scientific">Vibrio furnissii</name>
    <dbReference type="NCBI Taxonomy" id="29494"/>
    <lineage>
        <taxon>Bacteria</taxon>
        <taxon>Pseudomonadati</taxon>
        <taxon>Pseudomonadota</taxon>
        <taxon>Gammaproteobacteria</taxon>
        <taxon>Vibrionales</taxon>
        <taxon>Vibrionaceae</taxon>
        <taxon>Vibrio</taxon>
    </lineage>
</organism>
<dbReference type="GO" id="GO:0016740">
    <property type="term" value="F:transferase activity"/>
    <property type="evidence" value="ECO:0007669"/>
    <property type="project" value="UniProtKB-KW"/>
</dbReference>
<evidence type="ECO:0000259" key="2">
    <source>
        <dbReference type="Pfam" id="PF00535"/>
    </source>
</evidence>
<evidence type="ECO:0000313" key="4">
    <source>
        <dbReference type="Proteomes" id="UP000051221"/>
    </source>
</evidence>
<dbReference type="CDD" id="cd02511">
    <property type="entry name" value="Beta4Glucosyltransferase"/>
    <property type="match status" value="1"/>
</dbReference>
<keyword evidence="4" id="KW-1185">Reference proteome</keyword>
<dbReference type="AlphaFoldDB" id="A0A0Q2S8T9"/>
<evidence type="ECO:0000256" key="1">
    <source>
        <dbReference type="ARBA" id="ARBA00038494"/>
    </source>
</evidence>
<dbReference type="Gene3D" id="3.90.550.10">
    <property type="entry name" value="Spore Coat Polysaccharide Biosynthesis Protein SpsA, Chain A"/>
    <property type="match status" value="1"/>
</dbReference>
<dbReference type="InParanoid" id="A0A0Q2S8T9"/>
<proteinExistence type="inferred from homology"/>
<dbReference type="RefSeq" id="WP_055453323.1">
    <property type="nucleotide sequence ID" value="NZ_JBPASO010000008.1"/>
</dbReference>
<comment type="caution">
    <text evidence="3">The sequence shown here is derived from an EMBL/GenBank/DDBJ whole genome shotgun (WGS) entry which is preliminary data.</text>
</comment>
<name>A0A0Q2S8T9_VIBFU</name>
<sequence length="263" mass="30652">MANTTPTLAVALIVKNEAKHLQACLDTVYQWVDEIVILDSGSSDQTEAIARRYTDKFFVNTEWPGFGPQRRLAQSHITSDYVLWLDADERVTDALKEQILQAVHADKPNTVYQIDRLTTAFGKQIRYSGWSPDWVTRLYRTRDTQYNEALVHESVEIPSGFQLRSLKGYLEHYTFEYLPQYTAKTQQYMKAWADQREGRKKASLGGAILHGFFRFFKMYVIKRGFLDGRHGLLLAMLSANTTFTRYADLWLRDYVRKQEQKQK</sequence>
<dbReference type="PANTHER" id="PTHR43630:SF2">
    <property type="entry name" value="GLYCOSYLTRANSFERASE"/>
    <property type="match status" value="1"/>
</dbReference>
<dbReference type="Pfam" id="PF00535">
    <property type="entry name" value="Glycos_transf_2"/>
    <property type="match status" value="1"/>
</dbReference>
<dbReference type="EMBL" id="LKHS01000033">
    <property type="protein sequence ID" value="KQH83667.1"/>
    <property type="molecule type" value="Genomic_DNA"/>
</dbReference>
<dbReference type="SUPFAM" id="SSF53448">
    <property type="entry name" value="Nucleotide-diphospho-sugar transferases"/>
    <property type="match status" value="1"/>
</dbReference>
<keyword evidence="3" id="KW-0808">Transferase</keyword>
<evidence type="ECO:0000313" key="3">
    <source>
        <dbReference type="EMBL" id="KQH83667.1"/>
    </source>
</evidence>
<accession>A0A0Q2S8T9</accession>
<dbReference type="PANTHER" id="PTHR43630">
    <property type="entry name" value="POLY-BETA-1,6-N-ACETYL-D-GLUCOSAMINE SYNTHASE"/>
    <property type="match status" value="1"/>
</dbReference>
<protein>
    <submittedName>
        <fullName evidence="3">Glycosyltransferase</fullName>
    </submittedName>
</protein>
<dbReference type="InterPro" id="IPR029044">
    <property type="entry name" value="Nucleotide-diphossugar_trans"/>
</dbReference>
<feature type="domain" description="Glycosyltransferase 2-like" evidence="2">
    <location>
        <begin position="10"/>
        <end position="142"/>
    </location>
</feature>
<reference evidence="3 4" key="1">
    <citation type="submission" date="2015-08" db="EMBL/GenBank/DDBJ databases">
        <title>Antibacterial properties of a collection of Vibrionaceae strains.</title>
        <authorList>
            <person name="Giubergia S."/>
        </authorList>
    </citation>
    <scope>NUCLEOTIDE SEQUENCE [LARGE SCALE GENOMIC DNA]</scope>
    <source>
        <strain evidence="3 4">S0821</strain>
    </source>
</reference>
<gene>
    <name evidence="3" type="ORF">AMR76_21915</name>
</gene>
<dbReference type="InterPro" id="IPR001173">
    <property type="entry name" value="Glyco_trans_2-like"/>
</dbReference>
<comment type="similarity">
    <text evidence="1">Belongs to the glycosyltransferase 2 family. WaaE/KdtX subfamily.</text>
</comment>
<dbReference type="Proteomes" id="UP000051221">
    <property type="component" value="Unassembled WGS sequence"/>
</dbReference>